<dbReference type="InterPro" id="IPR046217">
    <property type="entry name" value="DUF6250"/>
</dbReference>
<dbReference type="EMBL" id="BMKG01000018">
    <property type="protein sequence ID" value="GGC14037.1"/>
    <property type="molecule type" value="Genomic_DNA"/>
</dbReference>
<keyword evidence="8" id="KW-1185">Reference proteome</keyword>
<evidence type="ECO:0000313" key="7">
    <source>
        <dbReference type="EMBL" id="GGC14037.1"/>
    </source>
</evidence>
<evidence type="ECO:0000259" key="6">
    <source>
        <dbReference type="Pfam" id="PF21346"/>
    </source>
</evidence>
<dbReference type="PANTHER" id="PTHR40081:SF1">
    <property type="entry name" value="TAT PATHWAY SIGNAL SEQUENCE DOMAIN PROTEIN"/>
    <property type="match status" value="1"/>
</dbReference>
<gene>
    <name evidence="7" type="ORF">GCM10011572_39330</name>
</gene>
<dbReference type="InterPro" id="IPR048331">
    <property type="entry name" value="PcRGLX/YetA_3rd"/>
</dbReference>
<organism evidence="7 8">
    <name type="scientific">Pseudoduganella buxea</name>
    <dbReference type="NCBI Taxonomy" id="1949069"/>
    <lineage>
        <taxon>Bacteria</taxon>
        <taxon>Pseudomonadati</taxon>
        <taxon>Pseudomonadota</taxon>
        <taxon>Betaproteobacteria</taxon>
        <taxon>Burkholderiales</taxon>
        <taxon>Oxalobacteraceae</taxon>
        <taxon>Telluria group</taxon>
        <taxon>Pseudoduganella</taxon>
    </lineage>
</organism>
<dbReference type="Gene3D" id="2.60.120.200">
    <property type="match status" value="1"/>
</dbReference>
<evidence type="ECO:0008006" key="9">
    <source>
        <dbReference type="Google" id="ProtNLM"/>
    </source>
</evidence>
<reference evidence="8" key="1">
    <citation type="journal article" date="2019" name="Int. J. Syst. Evol. Microbiol.">
        <title>The Global Catalogue of Microorganisms (GCM) 10K type strain sequencing project: providing services to taxonomists for standard genome sequencing and annotation.</title>
        <authorList>
            <consortium name="The Broad Institute Genomics Platform"/>
            <consortium name="The Broad Institute Genome Sequencing Center for Infectious Disease"/>
            <person name="Wu L."/>
            <person name="Ma J."/>
        </authorList>
    </citation>
    <scope>NUCLEOTIDE SEQUENCE [LARGE SCALE GENOMIC DNA]</scope>
    <source>
        <strain evidence="8">CGMCC 1.15931</strain>
    </source>
</reference>
<feature type="domain" description="PcRGLX/YetA-like N-terminal RIFT barrel" evidence="3">
    <location>
        <begin position="41"/>
        <end position="111"/>
    </location>
</feature>
<feature type="region of interest" description="Disordered" evidence="1">
    <location>
        <begin position="22"/>
        <end position="51"/>
    </location>
</feature>
<name>A0ABQ1L0R0_9BURK</name>
<evidence type="ECO:0000256" key="1">
    <source>
        <dbReference type="SAM" id="MobiDB-lite"/>
    </source>
</evidence>
<protein>
    <recommendedName>
        <fullName evidence="9">Tat pathway signal sequence domain protein</fullName>
    </recommendedName>
</protein>
<feature type="signal peptide" evidence="2">
    <location>
        <begin position="1"/>
        <end position="24"/>
    </location>
</feature>
<dbReference type="InterPro" id="IPR045793">
    <property type="entry name" value="PcRGLX/YetA-like"/>
</dbReference>
<accession>A0ABQ1L0R0</accession>
<keyword evidence="2" id="KW-0732">Signal</keyword>
<evidence type="ECO:0000259" key="3">
    <source>
        <dbReference type="Pfam" id="PF19501"/>
    </source>
</evidence>
<feature type="chain" id="PRO_5046258106" description="Tat pathway signal sequence domain protein" evidence="2">
    <location>
        <begin position="25"/>
        <end position="1104"/>
    </location>
</feature>
<feature type="domain" description="PcRGLX/YetA-like central beta-sandwich" evidence="5">
    <location>
        <begin position="134"/>
        <end position="489"/>
    </location>
</feature>
<dbReference type="Pfam" id="PF21345">
    <property type="entry name" value="PcRGLX_2nd"/>
    <property type="match status" value="1"/>
</dbReference>
<evidence type="ECO:0000259" key="5">
    <source>
        <dbReference type="Pfam" id="PF21345"/>
    </source>
</evidence>
<comment type="caution">
    <text evidence="7">The sequence shown here is derived from an EMBL/GenBank/DDBJ whole genome shotgun (WGS) entry which is preliminary data.</text>
</comment>
<evidence type="ECO:0000256" key="2">
    <source>
        <dbReference type="SAM" id="SignalP"/>
    </source>
</evidence>
<dbReference type="Pfam" id="PF19501">
    <property type="entry name" value="PcRGLX_1st"/>
    <property type="match status" value="1"/>
</dbReference>
<dbReference type="InterPro" id="IPR006311">
    <property type="entry name" value="TAT_signal"/>
</dbReference>
<dbReference type="Pfam" id="PF19763">
    <property type="entry name" value="DUF6250"/>
    <property type="match status" value="1"/>
</dbReference>
<evidence type="ECO:0000259" key="4">
    <source>
        <dbReference type="Pfam" id="PF19763"/>
    </source>
</evidence>
<evidence type="ECO:0000313" key="8">
    <source>
        <dbReference type="Proteomes" id="UP000622638"/>
    </source>
</evidence>
<proteinExistence type="predicted"/>
<dbReference type="Pfam" id="PF21346">
    <property type="entry name" value="PcRGLX_3rd"/>
    <property type="match status" value="1"/>
</dbReference>
<feature type="domain" description="DUF6250" evidence="4">
    <location>
        <begin position="946"/>
        <end position="1099"/>
    </location>
</feature>
<dbReference type="PROSITE" id="PS51318">
    <property type="entry name" value="TAT"/>
    <property type="match status" value="1"/>
</dbReference>
<feature type="domain" description="PcRGLX/YetA-like C-terminal alpha/alpha toroid" evidence="6">
    <location>
        <begin position="495"/>
        <end position="899"/>
    </location>
</feature>
<dbReference type="InterPro" id="IPR048330">
    <property type="entry name" value="PcRGLX/YetA_2nd"/>
</dbReference>
<sequence length="1104" mass="119367">METNLRRRSVLKLAASLAASPTLAAPRPAQTAGTAAPVADTPLGWLDGTPPPSFAGTTWGVPWPQGQVPADAGFTLQGVDGAAAPLQSWPLAYWPDGSLKWSAHALGPGAARAIPSARYCLLPGPAQDKGAGMVTQTGGAVVVDTDAMQCRIATGGARLFDSVARAGQPLLQDGELVVLTDGGPGDDEAATAARRRYRSEIATVAVEQDGPVRAVVKVAGTHRHADGATLLPFTIRLYFYRGACTVRILHTLVVDFDPARHFVRGIGLRFGVALDGAPHDRHVRFVGDNGGVFAESVRGITGLRRDPGQAVTAAQRAGRPLPPVSALPAPVAKGLQYIPAFGDYRLLQASADGFAIAKRTAAGHGWVHAASGTRAAGTGYVGGTAGGVAFGVRHFWQSHPGQLDIAGAATSRATVTLWLWAPGAPAMDLRFYHDGLGQDTHAKQRYALDITYEDYEPGFGSPVGVARTSELELQLLAATPSDTDLVAIARRIAAPPRLMAPPARLHAAEAFGPYWAPAAATGGARERILQRRLGELFDYYQGQVEQRRWYGFWDFGDVMHTYDGPRHMWRYDVGGYAWDNSELSTDIWLWHYFLHSGRADAFRLAEAMTRHTGEVDVYHLGQFGGLGTRHGVQHWGDSAKQLRISTALNRRFLYYLAADERIGDLLDEQVDAVRRLRDVVPGRKIGQQAAAQPDHASVGFGTDWGAIASAWFTAWERRGDVRQRDRLLASMATIAAQPHGFLTGSAVMNLETGAFLPDTRGRITVSHLSAVFGLTEICAELLRNLPEPAFRDAWLRYCRLYNATPEEQRAALGQDLGKLNLGQGHARLLGFVAAQARDPALMARAWRQFDDGKAGLVDADFTMRRVRVPQVLQDVDEAPAISTNAAAQWALGALGLLALDPLARAPGPVLVQDDFRAFDARRWRVEAERDAPQAAAYVKDGALLLDAGGGLTVWLAQPLRGHYEIAFTRTVLEEGGAHDRVSDLNVFWQAQTGGKALSGKLADYDRTPMYYAGIGGNGNTTTRFRRLDGSGERRLLQEYTAGPYLLRANRPYRVRIVVDGAGTRLYVDGVQFFAGAGAVADSGWFGLRTTQSRQRITDFAVYRL</sequence>
<dbReference type="PANTHER" id="PTHR40081">
    <property type="entry name" value="CONCANAVALIN A-LIKE LECTIN/GLUCANASE"/>
    <property type="match status" value="1"/>
</dbReference>
<dbReference type="Proteomes" id="UP000622638">
    <property type="component" value="Unassembled WGS sequence"/>
</dbReference>
<dbReference type="InterPro" id="IPR048329">
    <property type="entry name" value="PcRGLX_1st"/>
</dbReference>